<accession>B9S4L1</accession>
<gene>
    <name evidence="2" type="ORF">RCOM_0810150</name>
</gene>
<feature type="compositionally biased region" description="Basic and acidic residues" evidence="1">
    <location>
        <begin position="22"/>
        <end position="38"/>
    </location>
</feature>
<keyword evidence="3" id="KW-1185">Reference proteome</keyword>
<proteinExistence type="predicted"/>
<feature type="region of interest" description="Disordered" evidence="1">
    <location>
        <begin position="1"/>
        <end position="54"/>
    </location>
</feature>
<dbReference type="InParanoid" id="B9S4L1"/>
<evidence type="ECO:0000256" key="1">
    <source>
        <dbReference type="SAM" id="MobiDB-lite"/>
    </source>
</evidence>
<reference evidence="3" key="1">
    <citation type="journal article" date="2010" name="Nat. Biotechnol.">
        <title>Draft genome sequence of the oilseed species Ricinus communis.</title>
        <authorList>
            <person name="Chan A.P."/>
            <person name="Crabtree J."/>
            <person name="Zhao Q."/>
            <person name="Lorenzi H."/>
            <person name="Orvis J."/>
            <person name="Puiu D."/>
            <person name="Melake-Berhan A."/>
            <person name="Jones K.M."/>
            <person name="Redman J."/>
            <person name="Chen G."/>
            <person name="Cahoon E.B."/>
            <person name="Gedil M."/>
            <person name="Stanke M."/>
            <person name="Haas B.J."/>
            <person name="Wortman J.R."/>
            <person name="Fraser-Liggett C.M."/>
            <person name="Ravel J."/>
            <person name="Rabinowicz P.D."/>
        </authorList>
    </citation>
    <scope>NUCLEOTIDE SEQUENCE [LARGE SCALE GENOMIC DNA]</scope>
    <source>
        <strain evidence="3">cv. Hale</strain>
    </source>
</reference>
<dbReference type="EMBL" id="EQ973865">
    <property type="protein sequence ID" value="EEF41475.1"/>
    <property type="molecule type" value="Genomic_DNA"/>
</dbReference>
<evidence type="ECO:0000313" key="2">
    <source>
        <dbReference type="EMBL" id="EEF41475.1"/>
    </source>
</evidence>
<sequence>MKKNGRCNHEAHNFNSRMSNKAQRDQRARQQQLHHEEPLGAGDADAGQKFNFLT</sequence>
<dbReference type="Proteomes" id="UP000008311">
    <property type="component" value="Unassembled WGS sequence"/>
</dbReference>
<name>B9S4L1_RICCO</name>
<protein>
    <submittedName>
        <fullName evidence="2">Uncharacterized protein</fullName>
    </submittedName>
</protein>
<dbReference type="AlphaFoldDB" id="B9S4L1"/>
<evidence type="ECO:0000313" key="3">
    <source>
        <dbReference type="Proteomes" id="UP000008311"/>
    </source>
</evidence>
<organism evidence="2 3">
    <name type="scientific">Ricinus communis</name>
    <name type="common">Castor bean</name>
    <dbReference type="NCBI Taxonomy" id="3988"/>
    <lineage>
        <taxon>Eukaryota</taxon>
        <taxon>Viridiplantae</taxon>
        <taxon>Streptophyta</taxon>
        <taxon>Embryophyta</taxon>
        <taxon>Tracheophyta</taxon>
        <taxon>Spermatophyta</taxon>
        <taxon>Magnoliopsida</taxon>
        <taxon>eudicotyledons</taxon>
        <taxon>Gunneridae</taxon>
        <taxon>Pentapetalae</taxon>
        <taxon>rosids</taxon>
        <taxon>fabids</taxon>
        <taxon>Malpighiales</taxon>
        <taxon>Euphorbiaceae</taxon>
        <taxon>Acalyphoideae</taxon>
        <taxon>Acalypheae</taxon>
        <taxon>Ricinus</taxon>
    </lineage>
</organism>